<dbReference type="OrthoDB" id="6419224at2759"/>
<evidence type="ECO:0000313" key="1">
    <source>
        <dbReference type="EMBL" id="GBM07703.1"/>
    </source>
</evidence>
<accession>A0A4Y2CTL4</accession>
<dbReference type="GO" id="GO:0031072">
    <property type="term" value="F:heat shock protein binding"/>
    <property type="evidence" value="ECO:0007669"/>
    <property type="project" value="InterPro"/>
</dbReference>
<organism evidence="1 2">
    <name type="scientific">Araneus ventricosus</name>
    <name type="common">Orbweaver spider</name>
    <name type="synonym">Epeira ventricosa</name>
    <dbReference type="NCBI Taxonomy" id="182803"/>
    <lineage>
        <taxon>Eukaryota</taxon>
        <taxon>Metazoa</taxon>
        <taxon>Ecdysozoa</taxon>
        <taxon>Arthropoda</taxon>
        <taxon>Chelicerata</taxon>
        <taxon>Arachnida</taxon>
        <taxon>Araneae</taxon>
        <taxon>Araneomorphae</taxon>
        <taxon>Entelegynae</taxon>
        <taxon>Araneoidea</taxon>
        <taxon>Araneidae</taxon>
        <taxon>Araneus</taxon>
    </lineage>
</organism>
<sequence length="426" mass="48321">MEGLQRDLPSLSDQEIRDLCYEYIQDYCCFGSKFIRDMIITDIKNQFIYHYRLESFAEKRESSDAIFPYYGQPVDGPENGPVPGLWDIPIGDPKWFTEEKRSAEIPHTSRVVTCLTCNGTKTVCCPRCLGTGMAQCPRCSGSGKDGEDTRCSVCDGTGKTSCWVCNTTGMVICKTCSGNGRVKHQMQLDVTWKIHPGDFFTNTYTLPKLLLLEAEGKEIIRQEGQTVQPIHFEHNTILNEGSAALIAKHKSSFSDQKILAQKYCDIIEPVISRNAYFAAPENMLLAMLTDERCDIRTLAARRIVNAMEIDPDGNCVRRFIIPVVNFRATDYVDLNDRQACNVTPPIILRHMSSHELLQMMQDDVPMDGRDFIKFPSHTQAVERIVKLVTEASRKRVGPQNRDGFITATLKSRKKMPQFESKKDYKK</sequence>
<dbReference type="AlphaFoldDB" id="A0A4Y2CTL4"/>
<dbReference type="InterPro" id="IPR001305">
    <property type="entry name" value="HSP_DnaJ_Cys-rich_dom"/>
</dbReference>
<name>A0A4Y2CTL4_ARAVE</name>
<dbReference type="PANTHER" id="PTHR48465">
    <property type="entry name" value="PROTEIN SSUH2 HOMOLOG"/>
    <property type="match status" value="1"/>
</dbReference>
<reference evidence="1 2" key="1">
    <citation type="journal article" date="2019" name="Sci. Rep.">
        <title>Orb-weaving spider Araneus ventricosus genome elucidates the spidroin gene catalogue.</title>
        <authorList>
            <person name="Kono N."/>
            <person name="Nakamura H."/>
            <person name="Ohtoshi R."/>
            <person name="Moran D.A.P."/>
            <person name="Shinohara A."/>
            <person name="Yoshida Y."/>
            <person name="Fujiwara M."/>
            <person name="Mori M."/>
            <person name="Tomita M."/>
            <person name="Arakawa K."/>
        </authorList>
    </citation>
    <scope>NUCLEOTIDE SEQUENCE [LARGE SCALE GENOMIC DNA]</scope>
</reference>
<evidence type="ECO:0000313" key="2">
    <source>
        <dbReference type="Proteomes" id="UP000499080"/>
    </source>
</evidence>
<gene>
    <name evidence="1" type="primary">SSUH2_2</name>
    <name evidence="1" type="ORF">AVEN_137588_1</name>
</gene>
<keyword evidence="2" id="KW-1185">Reference proteome</keyword>
<dbReference type="CDD" id="cd10719">
    <property type="entry name" value="DnaJ_zf"/>
    <property type="match status" value="1"/>
</dbReference>
<dbReference type="InterPro" id="IPR052789">
    <property type="entry name" value="SSUH2_homolog"/>
</dbReference>
<protein>
    <submittedName>
        <fullName evidence="1">Protein SSUH2</fullName>
    </submittedName>
</protein>
<proteinExistence type="predicted"/>
<comment type="caution">
    <text evidence="1">The sequence shown here is derived from an EMBL/GenBank/DDBJ whole genome shotgun (WGS) entry which is preliminary data.</text>
</comment>
<dbReference type="Proteomes" id="UP000499080">
    <property type="component" value="Unassembled WGS sequence"/>
</dbReference>
<dbReference type="PANTHER" id="PTHR48465:SF1">
    <property type="entry name" value="PROTEIN SSUH2 HOMOLOG"/>
    <property type="match status" value="1"/>
</dbReference>
<dbReference type="SUPFAM" id="SSF57938">
    <property type="entry name" value="DnaJ/Hsp40 cysteine-rich domain"/>
    <property type="match status" value="1"/>
</dbReference>
<dbReference type="InterPro" id="IPR036410">
    <property type="entry name" value="HSP_DnaJ_Cys-rich_dom_sf"/>
</dbReference>
<dbReference type="EMBL" id="BGPR01000246">
    <property type="protein sequence ID" value="GBM07703.1"/>
    <property type="molecule type" value="Genomic_DNA"/>
</dbReference>
<dbReference type="GO" id="GO:0051082">
    <property type="term" value="F:unfolded protein binding"/>
    <property type="evidence" value="ECO:0007669"/>
    <property type="project" value="InterPro"/>
</dbReference>